<accession>A0ACC7LFX4</accession>
<keyword evidence="2" id="KW-1185">Reference proteome</keyword>
<protein>
    <submittedName>
        <fullName evidence="1">Glycerophosphodiester phosphodiesterase family protein</fullName>
    </submittedName>
</protein>
<name>A0ACC7LFX4_9FLAO</name>
<dbReference type="Proteomes" id="UP001595191">
    <property type="component" value="Unassembled WGS sequence"/>
</dbReference>
<proteinExistence type="predicted"/>
<comment type="caution">
    <text evidence="1">The sequence shown here is derived from an EMBL/GenBank/DDBJ whole genome shotgun (WGS) entry which is preliminary data.</text>
</comment>
<evidence type="ECO:0000313" key="2">
    <source>
        <dbReference type="Proteomes" id="UP001595191"/>
    </source>
</evidence>
<organism evidence="1 2">
    <name type="scientific">Meishania litoralis</name>
    <dbReference type="NCBI Taxonomy" id="3434685"/>
    <lineage>
        <taxon>Bacteria</taxon>
        <taxon>Pseudomonadati</taxon>
        <taxon>Bacteroidota</taxon>
        <taxon>Flavobacteriia</taxon>
        <taxon>Flavobacteriales</taxon>
        <taxon>Flavobacteriaceae</taxon>
        <taxon>Meishania</taxon>
    </lineage>
</organism>
<gene>
    <name evidence="1" type="ORF">ACEZ3G_00180</name>
</gene>
<sequence length="171" mass="19203">MKKYILLSVLLFLSFLSCKHSVKEQPKSNINVPKLAVNKVVQTIDYKSKNNILVCAHRSYHKNAPENSLQSIKNAIILGIDLVELDVRTTKDSVLVLMHDDSIGRVSTGKGKLNDFTFKELQNFSLKIEDSVTPYKIPKLSDALKTAKGKVIPNLDIKDLDFKALYALLCE</sequence>
<dbReference type="EMBL" id="JBHFPV010000001">
    <property type="protein sequence ID" value="MFH6601874.1"/>
    <property type="molecule type" value="Genomic_DNA"/>
</dbReference>
<evidence type="ECO:0000313" key="1">
    <source>
        <dbReference type="EMBL" id="MFH6601874.1"/>
    </source>
</evidence>
<reference evidence="1" key="1">
    <citation type="submission" date="2024-09" db="EMBL/GenBank/DDBJ databases">
        <authorList>
            <person name="Liu J."/>
        </authorList>
    </citation>
    <scope>NUCLEOTIDE SEQUENCE</scope>
    <source>
        <strain evidence="1">NBU2967</strain>
    </source>
</reference>